<organism evidence="2 3">
    <name type="scientific">Galerina marginata (strain CBS 339.88)</name>
    <dbReference type="NCBI Taxonomy" id="685588"/>
    <lineage>
        <taxon>Eukaryota</taxon>
        <taxon>Fungi</taxon>
        <taxon>Dikarya</taxon>
        <taxon>Basidiomycota</taxon>
        <taxon>Agaricomycotina</taxon>
        <taxon>Agaricomycetes</taxon>
        <taxon>Agaricomycetidae</taxon>
        <taxon>Agaricales</taxon>
        <taxon>Agaricineae</taxon>
        <taxon>Strophariaceae</taxon>
        <taxon>Galerina</taxon>
    </lineage>
</organism>
<proteinExistence type="predicted"/>
<dbReference type="HOGENOM" id="CLU_1378222_0_0_1"/>
<accession>A0A067TCC0</accession>
<evidence type="ECO:0000313" key="3">
    <source>
        <dbReference type="Proteomes" id="UP000027222"/>
    </source>
</evidence>
<keyword evidence="1" id="KW-0812">Transmembrane</keyword>
<keyword evidence="3" id="KW-1185">Reference proteome</keyword>
<name>A0A067TCC0_GALM3</name>
<gene>
    <name evidence="2" type="ORF">GALMADRAFT_1112358</name>
</gene>
<keyword evidence="1" id="KW-1133">Transmembrane helix</keyword>
<evidence type="ECO:0000313" key="2">
    <source>
        <dbReference type="EMBL" id="KDR80865.1"/>
    </source>
</evidence>
<keyword evidence="1" id="KW-0472">Membrane</keyword>
<feature type="transmembrane region" description="Helical" evidence="1">
    <location>
        <begin position="166"/>
        <end position="188"/>
    </location>
</feature>
<reference evidence="3" key="1">
    <citation type="journal article" date="2014" name="Proc. Natl. Acad. Sci. U.S.A.">
        <title>Extensive sampling of basidiomycete genomes demonstrates inadequacy of the white-rot/brown-rot paradigm for wood decay fungi.</title>
        <authorList>
            <person name="Riley R."/>
            <person name="Salamov A.A."/>
            <person name="Brown D.W."/>
            <person name="Nagy L.G."/>
            <person name="Floudas D."/>
            <person name="Held B.W."/>
            <person name="Levasseur A."/>
            <person name="Lombard V."/>
            <person name="Morin E."/>
            <person name="Otillar R."/>
            <person name="Lindquist E.A."/>
            <person name="Sun H."/>
            <person name="LaButti K.M."/>
            <person name="Schmutz J."/>
            <person name="Jabbour D."/>
            <person name="Luo H."/>
            <person name="Baker S.E."/>
            <person name="Pisabarro A.G."/>
            <person name="Walton J.D."/>
            <person name="Blanchette R.A."/>
            <person name="Henrissat B."/>
            <person name="Martin F."/>
            <person name="Cullen D."/>
            <person name="Hibbett D.S."/>
            <person name="Grigoriev I.V."/>
        </authorList>
    </citation>
    <scope>NUCLEOTIDE SEQUENCE [LARGE SCALE GENOMIC DNA]</scope>
    <source>
        <strain evidence="3">CBS 339.88</strain>
    </source>
</reference>
<protein>
    <submittedName>
        <fullName evidence="2">Uncharacterized protein</fullName>
    </submittedName>
</protein>
<dbReference type="EMBL" id="KL142371">
    <property type="protein sequence ID" value="KDR80865.1"/>
    <property type="molecule type" value="Genomic_DNA"/>
</dbReference>
<evidence type="ECO:0000256" key="1">
    <source>
        <dbReference type="SAM" id="Phobius"/>
    </source>
</evidence>
<sequence>MAPQDPPDFLPRLVPHLYHQPRARSPSQNSRRQHMWSRQIEIITESLNAPSSPSPPADSLAWRGFLEEDLENRLILSDLLLDLVRHQQEVDREWRHARDRAFIQERQDWRDWMCRMEQQHLDRQIVQEAQQTAQDIQLNSLRNRQIAQEARQTAQDIQLNTLETRLTVISTVAGCFLIVALLLFAWFIPVNHTFLSYN</sequence>
<dbReference type="AlphaFoldDB" id="A0A067TCC0"/>
<dbReference type="Proteomes" id="UP000027222">
    <property type="component" value="Unassembled WGS sequence"/>
</dbReference>